<reference evidence="2" key="1">
    <citation type="submission" date="2017-09" db="EMBL/GenBank/DDBJ databases">
        <title>Depth-based differentiation of microbial function through sediment-hosted aquifers and enrichment of novel symbionts in the deep terrestrial subsurface.</title>
        <authorList>
            <person name="Probst A.J."/>
            <person name="Ladd B."/>
            <person name="Jarett J.K."/>
            <person name="Geller-Mcgrath D.E."/>
            <person name="Sieber C.M.K."/>
            <person name="Emerson J.B."/>
            <person name="Anantharaman K."/>
            <person name="Thomas B.C."/>
            <person name="Malmstrom R."/>
            <person name="Stieglmeier M."/>
            <person name="Klingl A."/>
            <person name="Woyke T."/>
            <person name="Ryan C.M."/>
            <person name="Banfield J.F."/>
        </authorList>
    </citation>
    <scope>NUCLEOTIDE SEQUENCE [LARGE SCALE GENOMIC DNA]</scope>
</reference>
<dbReference type="AlphaFoldDB" id="A0A2H0YY93"/>
<comment type="caution">
    <text evidence="1">The sequence shown here is derived from an EMBL/GenBank/DDBJ whole genome shotgun (WGS) entry which is preliminary data.</text>
</comment>
<gene>
    <name evidence="1" type="ORF">COT23_01165</name>
</gene>
<name>A0A2H0YY93_9BACT</name>
<evidence type="ECO:0000313" key="2">
    <source>
        <dbReference type="Proteomes" id="UP000228687"/>
    </source>
</evidence>
<evidence type="ECO:0000313" key="1">
    <source>
        <dbReference type="EMBL" id="PIS43444.1"/>
    </source>
</evidence>
<accession>A0A2H0YY93</accession>
<organism evidence="1 2">
    <name type="scientific">Candidatus Kaiserbacteria bacterium CG08_land_8_20_14_0_20_50_21</name>
    <dbReference type="NCBI Taxonomy" id="1974604"/>
    <lineage>
        <taxon>Bacteria</taxon>
        <taxon>Candidatus Kaiseribacteriota</taxon>
    </lineage>
</organism>
<protein>
    <submittedName>
        <fullName evidence="1">Uncharacterized protein</fullName>
    </submittedName>
</protein>
<dbReference type="Proteomes" id="UP000228687">
    <property type="component" value="Unassembled WGS sequence"/>
</dbReference>
<sequence length="430" mass="50060">MHKIKVPKILFLALSIASFYKKSFYNTNDLAALANKYKKDLVRQRVDKKDYKYLDDTNFGGLRGNFSTLLTWKGFVRRGTSIVNRCSVGKDGRLVNAICNCEIILDPKDLTANTGNDRLANLLETEAWLLNVREGQAHIKVMLERNPKLPLVRDSDNFAKVSVVKTPKDQYFIRAIVNNFAKDDVLEYSILNLWEGKKLKKKNLHLLIVIPAKDNPWGEIYAIKNEDLFIHKPLLLQINLTSKECTDKSGNVYELHSLQDAIEKFSTGDENITARLSYRWSELKNRDAIIEIDFGEKKEDEFSVFLNKFLNWQKKFQIDGKDVVDMNVSSSGGPDVTLVYSGGTTQKIELEHNWKNFLDHKHYLDNAWSDVWLFAEEKWNENIILKLFKELREIHRNRIPDVFLCVDNDERKAYRAIWEENRFEEVGLKF</sequence>
<dbReference type="EMBL" id="PEXT01000024">
    <property type="protein sequence ID" value="PIS43444.1"/>
    <property type="molecule type" value="Genomic_DNA"/>
</dbReference>
<proteinExistence type="predicted"/>